<dbReference type="GO" id="GO:0008168">
    <property type="term" value="F:methyltransferase activity"/>
    <property type="evidence" value="ECO:0007669"/>
    <property type="project" value="UniProtKB-KW"/>
</dbReference>
<dbReference type="AlphaFoldDB" id="A0A6J4NB87"/>
<evidence type="ECO:0000259" key="1">
    <source>
        <dbReference type="Pfam" id="PF13679"/>
    </source>
</evidence>
<accession>A0A6J4NB87</accession>
<dbReference type="SUPFAM" id="SSF53335">
    <property type="entry name" value="S-adenosyl-L-methionine-dependent methyltransferases"/>
    <property type="match status" value="1"/>
</dbReference>
<proteinExistence type="predicted"/>
<sequence>MTTAVAEQSAAATAAVADAVVDSEHLVRAVASGRRRNEVVPYRRVELRYVDLAAGRHLQVTSYDQTQAHVRNVALGEPAASVVAELVSTPYATWHVETTTETIRLHFSKKGRPLLHRGSATTQQVAAEVDRGHDRAKHRRLDEGDPLFAVLGMTSGDGRIKPSRRAKYRQVQDLLNALEPVVHDAVTSRPAQSADRPLHLVDLGCGNAYLTFAAFRYLTSVKQLPVRATGVDLKAQARAHNDDVAASLGVTGEVRFLEGSIRDAVVDDPDLVLALHACDTATDDAFARAVRWQAPVVLAAPCCHHDLQRQLSRTEPPSRYRLLTRHGILAQRFADVLTDALRAAVLRIVGYRVDVVEFVDPEHTPRNTLIRAVHTGAAPDVAVVDGYRALLEEWQVRPALAERLADLHPALGGTGGDLT</sequence>
<dbReference type="Pfam" id="PF13679">
    <property type="entry name" value="Methyltransf_32"/>
    <property type="match status" value="1"/>
</dbReference>
<reference evidence="2" key="1">
    <citation type="submission" date="2020-02" db="EMBL/GenBank/DDBJ databases">
        <authorList>
            <person name="Meier V. D."/>
        </authorList>
    </citation>
    <scope>NUCLEOTIDE SEQUENCE</scope>
    <source>
        <strain evidence="2">AVDCRST_MAG21</strain>
    </source>
</reference>
<protein>
    <submittedName>
        <fullName evidence="2">SAM-dependent methyltransferase</fullName>
    </submittedName>
</protein>
<dbReference type="Gene3D" id="3.40.50.150">
    <property type="entry name" value="Vaccinia Virus protein VP39"/>
    <property type="match status" value="1"/>
</dbReference>
<dbReference type="EMBL" id="CADCUL010000156">
    <property type="protein sequence ID" value="CAA9382741.1"/>
    <property type="molecule type" value="Genomic_DNA"/>
</dbReference>
<evidence type="ECO:0000313" key="2">
    <source>
        <dbReference type="EMBL" id="CAA9382741.1"/>
    </source>
</evidence>
<dbReference type="PANTHER" id="PTHR13369:SF3">
    <property type="entry name" value="METHYLTRANSFERASE DOMAIN-CONTAINING PROTEIN"/>
    <property type="match status" value="1"/>
</dbReference>
<feature type="domain" description="Methyltransferase" evidence="1">
    <location>
        <begin position="167"/>
        <end position="310"/>
    </location>
</feature>
<organism evidence="2">
    <name type="scientific">uncultured Nocardioidaceae bacterium</name>
    <dbReference type="NCBI Taxonomy" id="253824"/>
    <lineage>
        <taxon>Bacteria</taxon>
        <taxon>Bacillati</taxon>
        <taxon>Actinomycetota</taxon>
        <taxon>Actinomycetes</taxon>
        <taxon>Propionibacteriales</taxon>
        <taxon>Nocardioidaceae</taxon>
        <taxon>environmental samples</taxon>
    </lineage>
</organism>
<keyword evidence="2" id="KW-0489">Methyltransferase</keyword>
<dbReference type="GO" id="GO:0005737">
    <property type="term" value="C:cytoplasm"/>
    <property type="evidence" value="ECO:0007669"/>
    <property type="project" value="TreeGrafter"/>
</dbReference>
<dbReference type="PANTHER" id="PTHR13369">
    <property type="match status" value="1"/>
</dbReference>
<dbReference type="InterPro" id="IPR025714">
    <property type="entry name" value="Methyltranfer_dom"/>
</dbReference>
<keyword evidence="2" id="KW-0808">Transferase</keyword>
<dbReference type="GO" id="GO:0032259">
    <property type="term" value="P:methylation"/>
    <property type="evidence" value="ECO:0007669"/>
    <property type="project" value="UniProtKB-KW"/>
</dbReference>
<dbReference type="InterPro" id="IPR029063">
    <property type="entry name" value="SAM-dependent_MTases_sf"/>
</dbReference>
<gene>
    <name evidence="2" type="ORF">AVDCRST_MAG21-1821</name>
</gene>
<name>A0A6J4NB87_9ACTN</name>